<dbReference type="Gene3D" id="3.60.40.10">
    <property type="entry name" value="PPM-type phosphatase domain"/>
    <property type="match status" value="1"/>
</dbReference>
<dbReference type="InterPro" id="IPR001932">
    <property type="entry name" value="PPM-type_phosphatase-like_dom"/>
</dbReference>
<dbReference type="OrthoDB" id="9801841at2"/>
<dbReference type="KEGG" id="mmau:NCTC10168_00411"/>
<reference evidence="2 3" key="1">
    <citation type="submission" date="2019-01" db="EMBL/GenBank/DDBJ databases">
        <authorList>
            <consortium name="Pathogen Informatics"/>
        </authorList>
    </citation>
    <scope>NUCLEOTIDE SEQUENCE [LARGE SCALE GENOMIC DNA]</scope>
    <source>
        <strain evidence="2 3">NCTC10168</strain>
    </source>
</reference>
<dbReference type="EMBL" id="LR215037">
    <property type="protein sequence ID" value="VEU75489.1"/>
    <property type="molecule type" value="Genomic_DNA"/>
</dbReference>
<gene>
    <name evidence="2" type="primary">stp</name>
    <name evidence="2" type="ORF">NCTC10168_00411</name>
</gene>
<dbReference type="Proteomes" id="UP000290243">
    <property type="component" value="Chromosome"/>
</dbReference>
<organism evidence="2 3">
    <name type="scientific">Mycoplasmopsis maculosa</name>
    <dbReference type="NCBI Taxonomy" id="114885"/>
    <lineage>
        <taxon>Bacteria</taxon>
        <taxon>Bacillati</taxon>
        <taxon>Mycoplasmatota</taxon>
        <taxon>Mycoplasmoidales</taxon>
        <taxon>Metamycoplasmataceae</taxon>
        <taxon>Mycoplasmopsis</taxon>
    </lineage>
</organism>
<dbReference type="GO" id="GO:0004722">
    <property type="term" value="F:protein serine/threonine phosphatase activity"/>
    <property type="evidence" value="ECO:0007669"/>
    <property type="project" value="UniProtKB-EC"/>
</dbReference>
<dbReference type="SMART" id="SM00331">
    <property type="entry name" value="PP2C_SIG"/>
    <property type="match status" value="1"/>
</dbReference>
<feature type="domain" description="PPM-type phosphatase" evidence="1">
    <location>
        <begin position="2"/>
        <end position="250"/>
    </location>
</feature>
<dbReference type="RefSeq" id="WP_129646626.1">
    <property type="nucleotide sequence ID" value="NZ_LR215037.1"/>
</dbReference>
<name>A0A449B4I9_9BACT</name>
<sequence>MDFGKLSNKGNVRLENQDRVAILNNGDFTFLILCDGMGGHFGGSLASSIALKTFTNNFMNFLPKYNQNSNFEEYVTWFKKTCDFARNEMIIFSNNDEAKLDMGTTITAALVNKKENFILIFNIGDSRTYILTTQGELKQITVDHNLLNLFIKDKIPEHIARKNKRHAALTSALGPLKTTKIEVFPIFNNSFESVYSILSTSDGVHDFIDKPILEMILKKHNNAQEIVEEIVDYSLKNHSTDNSSAGLIILDNSKKWGK</sequence>
<evidence type="ECO:0000313" key="2">
    <source>
        <dbReference type="EMBL" id="VEU75489.1"/>
    </source>
</evidence>
<dbReference type="SUPFAM" id="SSF81606">
    <property type="entry name" value="PP2C-like"/>
    <property type="match status" value="1"/>
</dbReference>
<protein>
    <submittedName>
        <fullName evidence="2">Serine/threonine phosphatase stp</fullName>
        <ecNumber evidence="2">3.1.3.16</ecNumber>
    </submittedName>
</protein>
<evidence type="ECO:0000313" key="3">
    <source>
        <dbReference type="Proteomes" id="UP000290243"/>
    </source>
</evidence>
<dbReference type="AlphaFoldDB" id="A0A449B4I9"/>
<evidence type="ECO:0000259" key="1">
    <source>
        <dbReference type="PROSITE" id="PS51746"/>
    </source>
</evidence>
<dbReference type="SMART" id="SM00332">
    <property type="entry name" value="PP2Cc"/>
    <property type="match status" value="1"/>
</dbReference>
<dbReference type="PROSITE" id="PS51746">
    <property type="entry name" value="PPM_2"/>
    <property type="match status" value="1"/>
</dbReference>
<dbReference type="CDD" id="cd00143">
    <property type="entry name" value="PP2Cc"/>
    <property type="match status" value="1"/>
</dbReference>
<dbReference type="Pfam" id="PF13672">
    <property type="entry name" value="PP2C_2"/>
    <property type="match status" value="1"/>
</dbReference>
<accession>A0A449B4I9</accession>
<dbReference type="InterPro" id="IPR036457">
    <property type="entry name" value="PPM-type-like_dom_sf"/>
</dbReference>
<keyword evidence="2" id="KW-0378">Hydrolase</keyword>
<keyword evidence="3" id="KW-1185">Reference proteome</keyword>
<dbReference type="EC" id="3.1.3.16" evidence="2"/>
<proteinExistence type="predicted"/>